<keyword evidence="2" id="KW-1185">Reference proteome</keyword>
<evidence type="ECO:0000313" key="1">
    <source>
        <dbReference type="EMBL" id="TRY12825.1"/>
    </source>
</evidence>
<organism evidence="1 2">
    <name type="scientific">Shewanella hanedai</name>
    <name type="common">Alteromonas hanedai</name>
    <dbReference type="NCBI Taxonomy" id="25"/>
    <lineage>
        <taxon>Bacteria</taxon>
        <taxon>Pseudomonadati</taxon>
        <taxon>Pseudomonadota</taxon>
        <taxon>Gammaproteobacteria</taxon>
        <taxon>Alteromonadales</taxon>
        <taxon>Shewanellaceae</taxon>
        <taxon>Shewanella</taxon>
    </lineage>
</organism>
<dbReference type="EMBL" id="VKGK01000026">
    <property type="protein sequence ID" value="TRY12825.1"/>
    <property type="molecule type" value="Genomic_DNA"/>
</dbReference>
<protein>
    <submittedName>
        <fullName evidence="1">Uncharacterized protein</fullName>
    </submittedName>
</protein>
<dbReference type="Proteomes" id="UP000318126">
    <property type="component" value="Unassembled WGS sequence"/>
</dbReference>
<evidence type="ECO:0000313" key="2">
    <source>
        <dbReference type="Proteomes" id="UP000318126"/>
    </source>
</evidence>
<dbReference type="AlphaFoldDB" id="A0A553JK48"/>
<accession>A0A553JK48</accession>
<dbReference type="RefSeq" id="WP_144041676.1">
    <property type="nucleotide sequence ID" value="NZ_BMPL01000024.1"/>
</dbReference>
<name>A0A553JK48_SHEHA</name>
<comment type="caution">
    <text evidence="1">The sequence shown here is derived from an EMBL/GenBank/DDBJ whole genome shotgun (WGS) entry which is preliminary data.</text>
</comment>
<proteinExistence type="predicted"/>
<gene>
    <name evidence="1" type="ORF">FN961_18570</name>
</gene>
<sequence>MASKPTFTRNSYLLIYFNQDNGLNYSYRFDNLVGMKATLGTGLYFEGTAKTMAYSKGQSNPVEFVFSKKLTLEDNSVYGKYNNVPFSGKQRFNVNNGDVSEEEYQENSIFEWAKRINGAAVSRSKAVIYSEVRDNIKDRPTYKLVPFLELTGAYPTSATLGTGWGGVRLAKLTFKSDAFKANAKAKFK</sequence>
<reference evidence="2" key="1">
    <citation type="submission" date="2019-07" db="EMBL/GenBank/DDBJ databases">
        <title>Shewanella sp. YLB-08 draft genomic sequence.</title>
        <authorList>
            <person name="Yu L."/>
        </authorList>
    </citation>
    <scope>NUCLEOTIDE SEQUENCE [LARGE SCALE GENOMIC DNA]</scope>
    <source>
        <strain evidence="2">JCM 20706</strain>
    </source>
</reference>